<gene>
    <name evidence="1" type="ORF">NPIL_666121</name>
</gene>
<comment type="caution">
    <text evidence="1">The sequence shown here is derived from an EMBL/GenBank/DDBJ whole genome shotgun (WGS) entry which is preliminary data.</text>
</comment>
<reference evidence="1" key="1">
    <citation type="submission" date="2020-08" db="EMBL/GenBank/DDBJ databases">
        <title>Multicomponent nature underlies the extraordinary mechanical properties of spider dragline silk.</title>
        <authorList>
            <person name="Kono N."/>
            <person name="Nakamura H."/>
            <person name="Mori M."/>
            <person name="Yoshida Y."/>
            <person name="Ohtoshi R."/>
            <person name="Malay A.D."/>
            <person name="Moran D.A.P."/>
            <person name="Tomita M."/>
            <person name="Numata K."/>
            <person name="Arakawa K."/>
        </authorList>
    </citation>
    <scope>NUCLEOTIDE SEQUENCE</scope>
</reference>
<proteinExistence type="predicted"/>
<dbReference type="EMBL" id="BMAW01018175">
    <property type="protein sequence ID" value="GFT57282.1"/>
    <property type="molecule type" value="Genomic_DNA"/>
</dbReference>
<accession>A0A8X6TWE9</accession>
<protein>
    <submittedName>
        <fullName evidence="1">Uncharacterized protein</fullName>
    </submittedName>
</protein>
<dbReference type="Proteomes" id="UP000887013">
    <property type="component" value="Unassembled WGS sequence"/>
</dbReference>
<organism evidence="1 2">
    <name type="scientific">Nephila pilipes</name>
    <name type="common">Giant wood spider</name>
    <name type="synonym">Nephila maculata</name>
    <dbReference type="NCBI Taxonomy" id="299642"/>
    <lineage>
        <taxon>Eukaryota</taxon>
        <taxon>Metazoa</taxon>
        <taxon>Ecdysozoa</taxon>
        <taxon>Arthropoda</taxon>
        <taxon>Chelicerata</taxon>
        <taxon>Arachnida</taxon>
        <taxon>Araneae</taxon>
        <taxon>Araneomorphae</taxon>
        <taxon>Entelegynae</taxon>
        <taxon>Araneoidea</taxon>
        <taxon>Nephilidae</taxon>
        <taxon>Nephila</taxon>
    </lineage>
</organism>
<name>A0A8X6TWE9_NEPPI</name>
<keyword evidence="2" id="KW-1185">Reference proteome</keyword>
<evidence type="ECO:0000313" key="1">
    <source>
        <dbReference type="EMBL" id="GFT57282.1"/>
    </source>
</evidence>
<sequence length="98" mass="10943">MSLFLVVLRKCPETQDNYNISNIGNFRVKIEALKKNIIPKQYVIDVKISTITVASVTELQNVSSVPIATFHKITRKPRKLHKSAVLAKVPTPLTSLGE</sequence>
<evidence type="ECO:0000313" key="2">
    <source>
        <dbReference type="Proteomes" id="UP000887013"/>
    </source>
</evidence>
<dbReference type="AlphaFoldDB" id="A0A8X6TWE9"/>